<protein>
    <recommendedName>
        <fullName evidence="3">Phage protein</fullName>
    </recommendedName>
</protein>
<dbReference type="SUPFAM" id="SSF48576">
    <property type="entry name" value="Terpenoid synthases"/>
    <property type="match status" value="1"/>
</dbReference>
<accession>A0ABR0T0V7</accession>
<dbReference type="Gene3D" id="1.10.600.10">
    <property type="entry name" value="Farnesyl Diphosphate Synthase"/>
    <property type="match status" value="1"/>
</dbReference>
<name>A0ABR0T0V7_9HYPO</name>
<evidence type="ECO:0000313" key="2">
    <source>
        <dbReference type="Proteomes" id="UP001338125"/>
    </source>
</evidence>
<comment type="caution">
    <text evidence="1">The sequence shown here is derived from an EMBL/GenBank/DDBJ whole genome shotgun (WGS) entry which is preliminary data.</text>
</comment>
<sequence>MNTFSLSVKDAKAEVMKRVLELEEEYCQLRDEFLEKSPDLDPSSPIIRLFEMSEALQAGSMLWSTTCYRYYFDDETPYVDYLESRCKEGIKFFDDCGESEEILPNNGL</sequence>
<reference evidence="1 2" key="1">
    <citation type="submission" date="2024-01" db="EMBL/GenBank/DDBJ databases">
        <title>Complete genome of Cladobotryum mycophilum ATHUM6906.</title>
        <authorList>
            <person name="Christinaki A.C."/>
            <person name="Myridakis A.I."/>
            <person name="Kouvelis V.N."/>
        </authorList>
    </citation>
    <scope>NUCLEOTIDE SEQUENCE [LARGE SCALE GENOMIC DNA]</scope>
    <source>
        <strain evidence="1 2">ATHUM6906</strain>
    </source>
</reference>
<gene>
    <name evidence="1" type="ORF">PT974_03004</name>
</gene>
<dbReference type="Proteomes" id="UP001338125">
    <property type="component" value="Unassembled WGS sequence"/>
</dbReference>
<dbReference type="InterPro" id="IPR008949">
    <property type="entry name" value="Isoprenoid_synthase_dom_sf"/>
</dbReference>
<keyword evidence="2" id="KW-1185">Reference proteome</keyword>
<proteinExistence type="predicted"/>
<evidence type="ECO:0008006" key="3">
    <source>
        <dbReference type="Google" id="ProtNLM"/>
    </source>
</evidence>
<organism evidence="1 2">
    <name type="scientific">Cladobotryum mycophilum</name>
    <dbReference type="NCBI Taxonomy" id="491253"/>
    <lineage>
        <taxon>Eukaryota</taxon>
        <taxon>Fungi</taxon>
        <taxon>Dikarya</taxon>
        <taxon>Ascomycota</taxon>
        <taxon>Pezizomycotina</taxon>
        <taxon>Sordariomycetes</taxon>
        <taxon>Hypocreomycetidae</taxon>
        <taxon>Hypocreales</taxon>
        <taxon>Hypocreaceae</taxon>
        <taxon>Cladobotryum</taxon>
    </lineage>
</organism>
<dbReference type="EMBL" id="JAVFKD010000002">
    <property type="protein sequence ID" value="KAK5997640.1"/>
    <property type="molecule type" value="Genomic_DNA"/>
</dbReference>
<evidence type="ECO:0000313" key="1">
    <source>
        <dbReference type="EMBL" id="KAK5997640.1"/>
    </source>
</evidence>